<dbReference type="GO" id="GO:0046872">
    <property type="term" value="F:metal ion binding"/>
    <property type="evidence" value="ECO:0007669"/>
    <property type="project" value="UniProtKB-KW"/>
</dbReference>
<evidence type="ECO:0000256" key="7">
    <source>
        <dbReference type="ARBA" id="ARBA00022701"/>
    </source>
</evidence>
<dbReference type="CDD" id="cd03884">
    <property type="entry name" value="M20_bAS"/>
    <property type="match status" value="1"/>
</dbReference>
<dbReference type="Pfam" id="PF01546">
    <property type="entry name" value="Peptidase_M20"/>
    <property type="match status" value="1"/>
</dbReference>
<dbReference type="InterPro" id="IPR002933">
    <property type="entry name" value="Peptidase_M20"/>
</dbReference>
<keyword evidence="7" id="KW-0493">Microtubule</keyword>
<keyword evidence="17" id="KW-1185">Reference proteome</keyword>
<dbReference type="PANTHER" id="PTHR32494">
    <property type="entry name" value="ALLANTOATE DEIMINASE-RELATED"/>
    <property type="match status" value="1"/>
</dbReference>
<keyword evidence="14" id="KW-0732">Signal</keyword>
<comment type="subcellular location">
    <subcellularLocation>
        <location evidence="2">Cytoplasm</location>
        <location evidence="2">Cytoskeleton</location>
    </subcellularLocation>
</comment>
<evidence type="ECO:0000256" key="12">
    <source>
        <dbReference type="SAM" id="Coils"/>
    </source>
</evidence>
<evidence type="ECO:0000256" key="11">
    <source>
        <dbReference type="ARBA" id="ARBA00023212"/>
    </source>
</evidence>
<evidence type="ECO:0000256" key="4">
    <source>
        <dbReference type="ARBA" id="ARBA00011738"/>
    </source>
</evidence>
<evidence type="ECO:0000256" key="10">
    <source>
        <dbReference type="ARBA" id="ARBA00023211"/>
    </source>
</evidence>
<comment type="subunit">
    <text evidence="4">Homodimer.</text>
</comment>
<dbReference type="Gene3D" id="3.40.630.10">
    <property type="entry name" value="Zn peptidases"/>
    <property type="match status" value="1"/>
</dbReference>
<dbReference type="SUPFAM" id="SSF53187">
    <property type="entry name" value="Zn-dependent exopeptidases"/>
    <property type="match status" value="1"/>
</dbReference>
<keyword evidence="6" id="KW-0659">Purine metabolism</keyword>
<evidence type="ECO:0000313" key="16">
    <source>
        <dbReference type="EMBL" id="KAF2290216.1"/>
    </source>
</evidence>
<dbReference type="GO" id="GO:0005874">
    <property type="term" value="C:microtubule"/>
    <property type="evidence" value="ECO:0007669"/>
    <property type="project" value="UniProtKB-KW"/>
</dbReference>
<evidence type="ECO:0000256" key="8">
    <source>
        <dbReference type="ARBA" id="ARBA00022723"/>
    </source>
</evidence>
<keyword evidence="5" id="KW-0963">Cytoplasm</keyword>
<feature type="region of interest" description="Disordered" evidence="13">
    <location>
        <begin position="500"/>
        <end position="532"/>
    </location>
</feature>
<keyword evidence="12" id="KW-0175">Coiled coil</keyword>
<keyword evidence="11" id="KW-0206">Cytoskeleton</keyword>
<feature type="compositionally biased region" description="Basic and acidic residues" evidence="13">
    <location>
        <begin position="500"/>
        <end position="511"/>
    </location>
</feature>
<evidence type="ECO:0000256" key="5">
    <source>
        <dbReference type="ARBA" id="ARBA00022490"/>
    </source>
</evidence>
<feature type="chain" id="PRO_5025604956" description="TPX2 C-terminal domain-containing protein" evidence="14">
    <location>
        <begin position="30"/>
        <end position="803"/>
    </location>
</feature>
<feature type="region of interest" description="Disordered" evidence="13">
    <location>
        <begin position="553"/>
        <end position="606"/>
    </location>
</feature>
<evidence type="ECO:0000256" key="2">
    <source>
        <dbReference type="ARBA" id="ARBA00004245"/>
    </source>
</evidence>
<evidence type="ECO:0000313" key="17">
    <source>
        <dbReference type="Proteomes" id="UP000467840"/>
    </source>
</evidence>
<evidence type="ECO:0000259" key="15">
    <source>
        <dbReference type="Pfam" id="PF06886"/>
    </source>
</evidence>
<dbReference type="NCBIfam" id="TIGR01879">
    <property type="entry name" value="hydantase"/>
    <property type="match status" value="1"/>
</dbReference>
<feature type="coiled-coil region" evidence="12">
    <location>
        <begin position="637"/>
        <end position="671"/>
    </location>
</feature>
<dbReference type="FunFam" id="3.30.70.360:FF:000012">
    <property type="entry name" value="Putative ureidoglycolate hydrolase"/>
    <property type="match status" value="1"/>
</dbReference>
<dbReference type="InterPro" id="IPR027329">
    <property type="entry name" value="TPX2_C"/>
</dbReference>
<accession>A0A6A6KQ62</accession>
<evidence type="ECO:0000256" key="1">
    <source>
        <dbReference type="ARBA" id="ARBA00001936"/>
    </source>
</evidence>
<evidence type="ECO:0000256" key="3">
    <source>
        <dbReference type="ARBA" id="ARBA00005885"/>
    </source>
</evidence>
<dbReference type="AlphaFoldDB" id="A0A6A6KQ62"/>
<dbReference type="Gene3D" id="3.30.70.360">
    <property type="match status" value="1"/>
</dbReference>
<reference evidence="16 17" key="1">
    <citation type="journal article" date="2020" name="Mol. Plant">
        <title>The Chromosome-Based Rubber Tree Genome Provides New Insights into Spurge Genome Evolution and Rubber Biosynthesis.</title>
        <authorList>
            <person name="Liu J."/>
            <person name="Shi C."/>
            <person name="Shi C.C."/>
            <person name="Li W."/>
            <person name="Zhang Q.J."/>
            <person name="Zhang Y."/>
            <person name="Li K."/>
            <person name="Lu H.F."/>
            <person name="Shi C."/>
            <person name="Zhu S.T."/>
            <person name="Xiao Z.Y."/>
            <person name="Nan H."/>
            <person name="Yue Y."/>
            <person name="Zhu X.G."/>
            <person name="Wu Y."/>
            <person name="Hong X.N."/>
            <person name="Fan G.Y."/>
            <person name="Tong Y."/>
            <person name="Zhang D."/>
            <person name="Mao C.L."/>
            <person name="Liu Y.L."/>
            <person name="Hao S.J."/>
            <person name="Liu W.Q."/>
            <person name="Lv M.Q."/>
            <person name="Zhang H.B."/>
            <person name="Liu Y."/>
            <person name="Hu-Tang G.R."/>
            <person name="Wang J.P."/>
            <person name="Wang J.H."/>
            <person name="Sun Y.H."/>
            <person name="Ni S.B."/>
            <person name="Chen W.B."/>
            <person name="Zhang X.C."/>
            <person name="Jiao Y.N."/>
            <person name="Eichler E.E."/>
            <person name="Li G.H."/>
            <person name="Liu X."/>
            <person name="Gao L.Z."/>
        </authorList>
    </citation>
    <scope>NUCLEOTIDE SEQUENCE [LARGE SCALE GENOMIC DNA]</scope>
    <source>
        <strain evidence="17">cv. GT1</strain>
        <tissue evidence="16">Leaf</tissue>
    </source>
</reference>
<feature type="region of interest" description="Disordered" evidence="13">
    <location>
        <begin position="693"/>
        <end position="761"/>
    </location>
</feature>
<dbReference type="InterPro" id="IPR036264">
    <property type="entry name" value="Bact_exopeptidase_dim_dom"/>
</dbReference>
<feature type="signal peptide" evidence="14">
    <location>
        <begin position="1"/>
        <end position="29"/>
    </location>
</feature>
<dbReference type="EMBL" id="JAAGAX010000015">
    <property type="protein sequence ID" value="KAF2290216.1"/>
    <property type="molecule type" value="Genomic_DNA"/>
</dbReference>
<protein>
    <recommendedName>
        <fullName evidence="15">TPX2 C-terminal domain-containing protein</fullName>
    </recommendedName>
</protein>
<sequence length="803" mass="87460">MSLIRFSYSYSLPLLFLCSISAILAQTNGDPTTKTMEDFSGYPIHEPSQTFFPSSLSVDAQSLQKQVHQNLLGLSGLSVREDAIGNIFGRWDGSEPELTAVATGSHIDAIPFSGKYDGVVGVLGAIEAINVLKRSGFKPKRSLEVILFTSEEPTRFGIGCLGSRLLAGSEALAEALKTTVDSQNISFLKAARSAGYAKDQDDLSSVFLKKGSYSAFVELHIEQGPILEAEGLSIGIVTAIAAPASIKVDFEGNGGHAGAVLMPNRNDAGLAAAELALAVEKRVLESGSVDTVGTVGILELHPGAINSIPSKSHLEIDTRDIDEKRRNNVIEKIQQSAMTIAKNRGVKLSEFKVINQDPPALSDKSVIEAMEAASKELNLTHKLMISRAYHDSLFMASAMGVEVTDICTDKEPDCVIVYSNGVSHDSNHETVPNRHDVLESYEPINEVPEVHSSEESSEAKEYEVKECTTEISVETTEVPNDEESKDPNVLSSKFEVGLQEEKVKSGKEKTKYSNKSQPCMKHASKAAPSGVVQTKRTVPQPFALATEKRASCGTRPTGLDLDAPAGLNKSSNANNVLHPNTIKQNQLSRKPLQPNNKKRPDEEDTCSVTSITAASARTHKSRTTVASAPIFRCSERAEKRKEFYSKLEEKHQALEAEKTQSEARTKEEREAAIKQLRKSLLFKANPMPSFYHEGPPPKIELKKLPPTRAKSPKLGRRKSCSDTVNPSLADKVKGAFGEGNHQSLGRYKEETSAPVSTNRKERRNLLNGHAKDEHDQVEEVNMSIPAVINGQSNASIDVQYLTY</sequence>
<dbReference type="PANTHER" id="PTHR32494:SF19">
    <property type="entry name" value="ALLANTOATE DEIMINASE-RELATED"/>
    <property type="match status" value="1"/>
</dbReference>
<evidence type="ECO:0000256" key="14">
    <source>
        <dbReference type="SAM" id="SignalP"/>
    </source>
</evidence>
<evidence type="ECO:0000256" key="6">
    <source>
        <dbReference type="ARBA" id="ARBA00022631"/>
    </source>
</evidence>
<gene>
    <name evidence="16" type="ORF">GH714_004115</name>
</gene>
<dbReference type="InterPro" id="IPR010158">
    <property type="entry name" value="Amidase_Cbmase"/>
</dbReference>
<keyword evidence="8" id="KW-0479">Metal-binding</keyword>
<dbReference type="SUPFAM" id="SSF55031">
    <property type="entry name" value="Bacterial exopeptidase dimerisation domain"/>
    <property type="match status" value="1"/>
</dbReference>
<proteinExistence type="inferred from homology"/>
<comment type="similarity">
    <text evidence="3">Belongs to the TPX2 family.</text>
</comment>
<dbReference type="Pfam" id="PF06886">
    <property type="entry name" value="TPX2"/>
    <property type="match status" value="1"/>
</dbReference>
<feature type="compositionally biased region" description="Polar residues" evidence="13">
    <location>
        <begin position="568"/>
        <end position="588"/>
    </location>
</feature>
<evidence type="ECO:0000256" key="13">
    <source>
        <dbReference type="SAM" id="MobiDB-lite"/>
    </source>
</evidence>
<feature type="domain" description="TPX2 C-terminal" evidence="15">
    <location>
        <begin position="631"/>
        <end position="699"/>
    </location>
</feature>
<keyword evidence="9" id="KW-0378">Hydrolase</keyword>
<keyword evidence="10" id="KW-0464">Manganese</keyword>
<dbReference type="GO" id="GO:0016813">
    <property type="term" value="F:hydrolase activity, acting on carbon-nitrogen (but not peptide) bonds, in linear amidines"/>
    <property type="evidence" value="ECO:0007669"/>
    <property type="project" value="InterPro"/>
</dbReference>
<organism evidence="16 17">
    <name type="scientific">Hevea brasiliensis</name>
    <name type="common">Para rubber tree</name>
    <name type="synonym">Siphonia brasiliensis</name>
    <dbReference type="NCBI Taxonomy" id="3981"/>
    <lineage>
        <taxon>Eukaryota</taxon>
        <taxon>Viridiplantae</taxon>
        <taxon>Streptophyta</taxon>
        <taxon>Embryophyta</taxon>
        <taxon>Tracheophyta</taxon>
        <taxon>Spermatophyta</taxon>
        <taxon>Magnoliopsida</taxon>
        <taxon>eudicotyledons</taxon>
        <taxon>Gunneridae</taxon>
        <taxon>Pentapetalae</taxon>
        <taxon>rosids</taxon>
        <taxon>fabids</taxon>
        <taxon>Malpighiales</taxon>
        <taxon>Euphorbiaceae</taxon>
        <taxon>Crotonoideae</taxon>
        <taxon>Micrandreae</taxon>
        <taxon>Hevea</taxon>
    </lineage>
</organism>
<comment type="caution">
    <text evidence="16">The sequence shown here is derived from an EMBL/GenBank/DDBJ whole genome shotgun (WGS) entry which is preliminary data.</text>
</comment>
<comment type="cofactor">
    <cofactor evidence="1">
        <name>Mn(2+)</name>
        <dbReference type="ChEBI" id="CHEBI:29035"/>
    </cofactor>
</comment>
<dbReference type="GO" id="GO:0006144">
    <property type="term" value="P:purine nucleobase metabolic process"/>
    <property type="evidence" value="ECO:0007669"/>
    <property type="project" value="UniProtKB-KW"/>
</dbReference>
<evidence type="ECO:0000256" key="9">
    <source>
        <dbReference type="ARBA" id="ARBA00022801"/>
    </source>
</evidence>
<name>A0A6A6KQ62_HEVBR</name>
<dbReference type="Proteomes" id="UP000467840">
    <property type="component" value="Chromosome 2"/>
</dbReference>